<proteinExistence type="predicted"/>
<dbReference type="OrthoDB" id="1445836at2"/>
<protein>
    <submittedName>
        <fullName evidence="2">Uncharacterized protein</fullName>
    </submittedName>
</protein>
<evidence type="ECO:0000313" key="2">
    <source>
        <dbReference type="EMBL" id="GEQ85410.1"/>
    </source>
</evidence>
<accession>A0A5J4FUB2</accession>
<gene>
    <name evidence="2" type="ORF">ULMS_09180</name>
</gene>
<keyword evidence="1" id="KW-0732">Signal</keyword>
<keyword evidence="3" id="KW-1185">Reference proteome</keyword>
<dbReference type="AlphaFoldDB" id="A0A5J4FUB2"/>
<feature type="signal peptide" evidence="1">
    <location>
        <begin position="1"/>
        <end position="21"/>
    </location>
</feature>
<dbReference type="Proteomes" id="UP000326994">
    <property type="component" value="Unassembled WGS sequence"/>
</dbReference>
<feature type="chain" id="PRO_5023875025" evidence="1">
    <location>
        <begin position="22"/>
        <end position="228"/>
    </location>
</feature>
<name>A0A5J4FUB2_9FLAO</name>
<dbReference type="RefSeq" id="WP_151893331.1">
    <property type="nucleotide sequence ID" value="NZ_BKCF01000001.1"/>
</dbReference>
<organism evidence="2 3">
    <name type="scientific">Patiriisocius marinistellae</name>
    <dbReference type="NCBI Taxonomy" id="2494560"/>
    <lineage>
        <taxon>Bacteria</taxon>
        <taxon>Pseudomonadati</taxon>
        <taxon>Bacteroidota</taxon>
        <taxon>Flavobacteriia</taxon>
        <taxon>Flavobacteriales</taxon>
        <taxon>Flavobacteriaceae</taxon>
        <taxon>Patiriisocius</taxon>
    </lineage>
</organism>
<evidence type="ECO:0000256" key="1">
    <source>
        <dbReference type="SAM" id="SignalP"/>
    </source>
</evidence>
<reference evidence="2 3" key="1">
    <citation type="submission" date="2019-08" db="EMBL/GenBank/DDBJ databases">
        <title>Ulvibacter marinistellae sp. nov., isolated from a starfish, Patiria pectinifera.</title>
        <authorList>
            <person name="Kawano K."/>
            <person name="Ushijima N."/>
            <person name="Kihara M."/>
            <person name="Itoh H."/>
        </authorList>
    </citation>
    <scope>NUCLEOTIDE SEQUENCE [LARGE SCALE GENOMIC DNA]</scope>
    <source>
        <strain evidence="2 3">KK4</strain>
    </source>
</reference>
<evidence type="ECO:0000313" key="3">
    <source>
        <dbReference type="Proteomes" id="UP000326994"/>
    </source>
</evidence>
<dbReference type="EMBL" id="BKCF01000001">
    <property type="protein sequence ID" value="GEQ85410.1"/>
    <property type="molecule type" value="Genomic_DNA"/>
</dbReference>
<sequence>MRISTKYLVLCILFFATIACETDDNSDGIKEPYYQFTSDDEELIIKFDYAPNQIITYKNQDGDELNFKVILNERKIAINTTRGTFAGGGGSFLNHYDSKIIRFEILENNNYQEEGLVNYIFSKNDDFFNYGINLPIWNKASFIFMDELANDTNIPSSAISNFNQTQLTVNNHQFNKVIIIESGSNEIYDNFQYGTLIKNVNKIYYDYDFGIIKFENINGDVWEVIYPE</sequence>
<comment type="caution">
    <text evidence="2">The sequence shown here is derived from an EMBL/GenBank/DDBJ whole genome shotgun (WGS) entry which is preliminary data.</text>
</comment>
<dbReference type="PROSITE" id="PS51257">
    <property type="entry name" value="PROKAR_LIPOPROTEIN"/>
    <property type="match status" value="1"/>
</dbReference>